<sequence length="99" mass="11313">MFKSLSKRGYKLFRIREKLHTLVVDNGRILDLHHPTRGVVSLLIHKGYLDVLTSTLTKHELILLDDFDPLDPTNFKDPAFTTLTTGYALGYDMNVDVLI</sequence>
<dbReference type="AlphaFoldDB" id="A0A8H7SZZ3"/>
<protein>
    <submittedName>
        <fullName evidence="1">Uncharacterized protein</fullName>
    </submittedName>
</protein>
<evidence type="ECO:0000313" key="1">
    <source>
        <dbReference type="EMBL" id="KAG2237312.1"/>
    </source>
</evidence>
<accession>A0A8H7SZZ3</accession>
<reference evidence="1" key="1">
    <citation type="submission" date="2021-01" db="EMBL/GenBank/DDBJ databases">
        <title>Metabolic potential, ecology and presence of endohyphal bacteria is reflected in genomic diversity of Mucoromycotina.</title>
        <authorList>
            <person name="Muszewska A."/>
            <person name="Okrasinska A."/>
            <person name="Steczkiewicz K."/>
            <person name="Drgas O."/>
            <person name="Orlowska M."/>
            <person name="Perlinska-Lenart U."/>
            <person name="Aleksandrzak-Piekarczyk T."/>
            <person name="Szatraj K."/>
            <person name="Zielenkiewicz U."/>
            <person name="Pilsyk S."/>
            <person name="Malc E."/>
            <person name="Mieczkowski P."/>
            <person name="Kruszewska J.S."/>
            <person name="Biernat P."/>
            <person name="Pawlowska J."/>
        </authorList>
    </citation>
    <scope>NUCLEOTIDE SEQUENCE</scope>
    <source>
        <strain evidence="1">WA0000018081</strain>
    </source>
</reference>
<dbReference type="Proteomes" id="UP000613177">
    <property type="component" value="Unassembled WGS sequence"/>
</dbReference>
<gene>
    <name evidence="1" type="ORF">INT48_009045</name>
</gene>
<dbReference type="EMBL" id="JAEPRE010000007">
    <property type="protein sequence ID" value="KAG2237312.1"/>
    <property type="molecule type" value="Genomic_DNA"/>
</dbReference>
<keyword evidence="2" id="KW-1185">Reference proteome</keyword>
<name>A0A8H7SZZ3_9FUNG</name>
<evidence type="ECO:0000313" key="2">
    <source>
        <dbReference type="Proteomes" id="UP000613177"/>
    </source>
</evidence>
<organism evidence="1 2">
    <name type="scientific">Thamnidium elegans</name>
    <dbReference type="NCBI Taxonomy" id="101142"/>
    <lineage>
        <taxon>Eukaryota</taxon>
        <taxon>Fungi</taxon>
        <taxon>Fungi incertae sedis</taxon>
        <taxon>Mucoromycota</taxon>
        <taxon>Mucoromycotina</taxon>
        <taxon>Mucoromycetes</taxon>
        <taxon>Mucorales</taxon>
        <taxon>Mucorineae</taxon>
        <taxon>Mucoraceae</taxon>
        <taxon>Thamnidium</taxon>
    </lineage>
</organism>
<comment type="caution">
    <text evidence="1">The sequence shown here is derived from an EMBL/GenBank/DDBJ whole genome shotgun (WGS) entry which is preliminary data.</text>
</comment>
<proteinExistence type="predicted"/>